<evidence type="ECO:0000313" key="3">
    <source>
        <dbReference type="EMBL" id="KAK0702011.1"/>
    </source>
</evidence>
<dbReference type="RefSeq" id="XP_060289675.1">
    <property type="nucleotide sequence ID" value="XM_060446336.1"/>
</dbReference>
<keyword evidence="2" id="KW-0472">Membrane</keyword>
<keyword evidence="2" id="KW-0812">Transmembrane</keyword>
<gene>
    <name evidence="3" type="ORF">B0T26DRAFT_757972</name>
</gene>
<dbReference type="GeneID" id="85329606"/>
<name>A0AA39ZQZ6_9PEZI</name>
<keyword evidence="2" id="KW-1133">Transmembrane helix</keyword>
<sequence length="471" mass="52614">MGPTEQVLSSTGDEIPSPRRVSLLRHFSRRSGEKGVAIAGSFELQVASTHDELIDLDWHPTWLASQRSNLPPSVTSLCLHGKPISEDQIFDLVFRQVATYSCDNRGFSVDDVIDHLHATVGLEDTDGGHKLDAKRLLVFAVLGWQTMVYQPGLGVCPLDELAIHHDTGAPDSRLIFNSYKTQTDLCDRPLFVLLKDFGNLLPARSRSSTTEAAVENSKVAASWEALYPDELNAYHLRTLLGVRFRWVDILALHLDYDNSTKTLSLFGFPSVCASQLSNGRHGPNESAIFAFASTETRMDAPDPRANEADIRQLLREVLLSFRLLFGQSAKSRKLFRQVYSPAVAPFPQPDTLLAYLCSERQLPSATRNNTSPDDDNNDDGDEAKGRWMPRDRSAYYAARHFPVLYERVELIAQELNRSRPKSMGGLIRDRRDTLQFWTFWLVTTVGGVSIFLSTIQIILQGVQIAQAAGKI</sequence>
<accession>A0AA39ZQZ6</accession>
<reference evidence="3" key="1">
    <citation type="submission" date="2023-06" db="EMBL/GenBank/DDBJ databases">
        <title>Genome-scale phylogeny and comparative genomics of the fungal order Sordariales.</title>
        <authorList>
            <consortium name="Lawrence Berkeley National Laboratory"/>
            <person name="Hensen N."/>
            <person name="Bonometti L."/>
            <person name="Westerberg I."/>
            <person name="Brannstrom I.O."/>
            <person name="Guillou S."/>
            <person name="Cros-Aarteil S."/>
            <person name="Calhoun S."/>
            <person name="Haridas S."/>
            <person name="Kuo A."/>
            <person name="Mondo S."/>
            <person name="Pangilinan J."/>
            <person name="Riley R."/>
            <person name="LaButti K."/>
            <person name="Andreopoulos B."/>
            <person name="Lipzen A."/>
            <person name="Chen C."/>
            <person name="Yanf M."/>
            <person name="Daum C."/>
            <person name="Ng V."/>
            <person name="Clum A."/>
            <person name="Steindorff A."/>
            <person name="Ohm R."/>
            <person name="Martin F."/>
            <person name="Silar P."/>
            <person name="Natvig D."/>
            <person name="Lalanne C."/>
            <person name="Gautier V."/>
            <person name="Ament-velasquez S.L."/>
            <person name="Kruys A."/>
            <person name="Hutchinson M.I."/>
            <person name="Powell A.J."/>
            <person name="Barry K."/>
            <person name="Miller A.N."/>
            <person name="Grigoriev I.V."/>
            <person name="Debuchy R."/>
            <person name="Gladieux P."/>
            <person name="Thoren M.H."/>
            <person name="Johannesson H."/>
        </authorList>
    </citation>
    <scope>NUCLEOTIDE SEQUENCE</scope>
    <source>
        <strain evidence="3">SMH2392-1A</strain>
    </source>
</reference>
<feature type="transmembrane region" description="Helical" evidence="2">
    <location>
        <begin position="437"/>
        <end position="459"/>
    </location>
</feature>
<dbReference type="Proteomes" id="UP001172101">
    <property type="component" value="Unassembled WGS sequence"/>
</dbReference>
<organism evidence="3 4">
    <name type="scientific">Lasiosphaeria miniovina</name>
    <dbReference type="NCBI Taxonomy" id="1954250"/>
    <lineage>
        <taxon>Eukaryota</taxon>
        <taxon>Fungi</taxon>
        <taxon>Dikarya</taxon>
        <taxon>Ascomycota</taxon>
        <taxon>Pezizomycotina</taxon>
        <taxon>Sordariomycetes</taxon>
        <taxon>Sordariomycetidae</taxon>
        <taxon>Sordariales</taxon>
        <taxon>Lasiosphaeriaceae</taxon>
        <taxon>Lasiosphaeria</taxon>
    </lineage>
</organism>
<feature type="compositionally biased region" description="Acidic residues" evidence="1">
    <location>
        <begin position="372"/>
        <end position="381"/>
    </location>
</feature>
<proteinExistence type="predicted"/>
<evidence type="ECO:0000256" key="1">
    <source>
        <dbReference type="SAM" id="MobiDB-lite"/>
    </source>
</evidence>
<evidence type="ECO:0000256" key="2">
    <source>
        <dbReference type="SAM" id="Phobius"/>
    </source>
</evidence>
<dbReference type="AlphaFoldDB" id="A0AA39ZQZ6"/>
<keyword evidence="4" id="KW-1185">Reference proteome</keyword>
<evidence type="ECO:0000313" key="4">
    <source>
        <dbReference type="Proteomes" id="UP001172101"/>
    </source>
</evidence>
<protein>
    <submittedName>
        <fullName evidence="3">Uncharacterized protein</fullName>
    </submittedName>
</protein>
<feature type="region of interest" description="Disordered" evidence="1">
    <location>
        <begin position="364"/>
        <end position="386"/>
    </location>
</feature>
<dbReference type="EMBL" id="JAUIRO010000009">
    <property type="protein sequence ID" value="KAK0702011.1"/>
    <property type="molecule type" value="Genomic_DNA"/>
</dbReference>
<comment type="caution">
    <text evidence="3">The sequence shown here is derived from an EMBL/GenBank/DDBJ whole genome shotgun (WGS) entry which is preliminary data.</text>
</comment>